<sequence length="36" mass="4614">MEKRNTLKKKYMEKEIHGKRNTWKKKYMEKETRRSV</sequence>
<proteinExistence type="predicted"/>
<dbReference type="AlphaFoldDB" id="A0A6C0LVP5"/>
<reference evidence="1" key="1">
    <citation type="journal article" date="2020" name="Nature">
        <title>Giant virus diversity and host interactions through global metagenomics.</title>
        <authorList>
            <person name="Schulz F."/>
            <person name="Roux S."/>
            <person name="Paez-Espino D."/>
            <person name="Jungbluth S."/>
            <person name="Walsh D.A."/>
            <person name="Denef V.J."/>
            <person name="McMahon K.D."/>
            <person name="Konstantinidis K.T."/>
            <person name="Eloe-Fadrosh E.A."/>
            <person name="Kyrpides N.C."/>
            <person name="Woyke T."/>
        </authorList>
    </citation>
    <scope>NUCLEOTIDE SEQUENCE</scope>
    <source>
        <strain evidence="1">GVMAG-S-1016704-121</strain>
    </source>
</reference>
<name>A0A6C0LVP5_9ZZZZ</name>
<organism evidence="1">
    <name type="scientific">viral metagenome</name>
    <dbReference type="NCBI Taxonomy" id="1070528"/>
    <lineage>
        <taxon>unclassified sequences</taxon>
        <taxon>metagenomes</taxon>
        <taxon>organismal metagenomes</taxon>
    </lineage>
</organism>
<dbReference type="EMBL" id="MN740559">
    <property type="protein sequence ID" value="QHU33634.1"/>
    <property type="molecule type" value="Genomic_DNA"/>
</dbReference>
<accession>A0A6C0LVP5</accession>
<protein>
    <submittedName>
        <fullName evidence="1">Uncharacterized protein</fullName>
    </submittedName>
</protein>
<evidence type="ECO:0000313" key="1">
    <source>
        <dbReference type="EMBL" id="QHU33634.1"/>
    </source>
</evidence>